<dbReference type="Gene3D" id="2.60.120.10">
    <property type="entry name" value="Jelly Rolls"/>
    <property type="match status" value="1"/>
</dbReference>
<accession>U2I126</accession>
<proteinExistence type="predicted"/>
<dbReference type="SUPFAM" id="SSF51206">
    <property type="entry name" value="cAMP-binding domain-like"/>
    <property type="match status" value="1"/>
</dbReference>
<dbReference type="OrthoDB" id="711230at2"/>
<comment type="caution">
    <text evidence="1">The sequence shown here is derived from an EMBL/GenBank/DDBJ whole genome shotgun (WGS) entry which is preliminary data.</text>
</comment>
<reference evidence="1 2" key="1">
    <citation type="journal article" date="2013" name="Genome Announc.">
        <title>The Draft Genome Sequence of Sphingomonas paucimobilis Strain HER1398 (Proteobacteria), Host to the Giant PAU Phage, Indicates That It Is a Member of the Genus Sphingobacterium (Bacteroidetes).</title>
        <authorList>
            <person name="White R.A.III."/>
            <person name="Suttle C.A."/>
        </authorList>
    </citation>
    <scope>NUCLEOTIDE SEQUENCE [LARGE SCALE GENOMIC DNA]</scope>
    <source>
        <strain evidence="1 2">HER1398</strain>
    </source>
</reference>
<dbReference type="EMBL" id="ATDL01000002">
    <property type="protein sequence ID" value="ERJ61225.1"/>
    <property type="molecule type" value="Genomic_DNA"/>
</dbReference>
<dbReference type="InterPro" id="IPR018490">
    <property type="entry name" value="cNMP-bd_dom_sf"/>
</dbReference>
<protein>
    <recommendedName>
        <fullName evidence="3">Cyclic nucleotide-binding domain-containing protein</fullName>
    </recommendedName>
</protein>
<evidence type="ECO:0000313" key="2">
    <source>
        <dbReference type="Proteomes" id="UP000016584"/>
    </source>
</evidence>
<evidence type="ECO:0000313" key="1">
    <source>
        <dbReference type="EMBL" id="ERJ61225.1"/>
    </source>
</evidence>
<gene>
    <name evidence="1" type="ORF">M472_20955</name>
</gene>
<dbReference type="InterPro" id="IPR014710">
    <property type="entry name" value="RmlC-like_jellyroll"/>
</dbReference>
<sequence>MTHEPDYEKPLYDCLQAIAPLPPDLWLDLLAHIEIKHYSKNRNIAGQLFDMHIVLAGTIVKRRDEKSNENSDVLDFISPRQAIYHIERIDNCYFEADSSSTLALISREQQDTLLNKHPIFNRHLRHFIVEVLKSRTFRSKLVNLQGIEKKTLFKKAYPDAYRDCAIKDKSSFLGLTPTYYSSLDI</sequence>
<dbReference type="STRING" id="1346330.M472_20955"/>
<name>U2I126_9SPHI</name>
<evidence type="ECO:0008006" key="3">
    <source>
        <dbReference type="Google" id="ProtNLM"/>
    </source>
</evidence>
<dbReference type="Proteomes" id="UP000016584">
    <property type="component" value="Unassembled WGS sequence"/>
</dbReference>
<keyword evidence="2" id="KW-1185">Reference proteome</keyword>
<organism evidence="1 2">
    <name type="scientific">Sphingobacterium paucimobilis HER1398</name>
    <dbReference type="NCBI Taxonomy" id="1346330"/>
    <lineage>
        <taxon>Bacteria</taxon>
        <taxon>Pseudomonadati</taxon>
        <taxon>Bacteroidota</taxon>
        <taxon>Sphingobacteriia</taxon>
        <taxon>Sphingobacteriales</taxon>
        <taxon>Sphingobacteriaceae</taxon>
        <taxon>Sphingobacterium</taxon>
    </lineage>
</organism>
<dbReference type="RefSeq" id="WP_021068351.1">
    <property type="nucleotide sequence ID" value="NZ_ATDL01000002.1"/>
</dbReference>
<dbReference type="PATRIC" id="fig|1346330.5.peg.154"/>
<dbReference type="AlphaFoldDB" id="U2I126"/>